<dbReference type="EMBL" id="BJOV01000005">
    <property type="protein sequence ID" value="GEE04006.1"/>
    <property type="molecule type" value="Genomic_DNA"/>
</dbReference>
<dbReference type="AlphaFoldDB" id="A0A7I9VFA4"/>
<dbReference type="SUPFAM" id="SSF140453">
    <property type="entry name" value="EsxAB dimer-like"/>
    <property type="match status" value="1"/>
</dbReference>
<dbReference type="InterPro" id="IPR036689">
    <property type="entry name" value="ESAT-6-like_sf"/>
</dbReference>
<feature type="compositionally biased region" description="Polar residues" evidence="2">
    <location>
        <begin position="40"/>
        <end position="54"/>
    </location>
</feature>
<feature type="region of interest" description="Disordered" evidence="2">
    <location>
        <begin position="40"/>
        <end position="60"/>
    </location>
</feature>
<dbReference type="RefSeq" id="WP_161897430.1">
    <property type="nucleotide sequence ID" value="NZ_BJOV01000005.1"/>
</dbReference>
<organism evidence="3 4">
    <name type="scientific">Gordonia spumicola</name>
    <dbReference type="NCBI Taxonomy" id="589161"/>
    <lineage>
        <taxon>Bacteria</taxon>
        <taxon>Bacillati</taxon>
        <taxon>Actinomycetota</taxon>
        <taxon>Actinomycetes</taxon>
        <taxon>Mycobacteriales</taxon>
        <taxon>Gordoniaceae</taxon>
        <taxon>Gordonia</taxon>
    </lineage>
</organism>
<evidence type="ECO:0000313" key="3">
    <source>
        <dbReference type="EMBL" id="GEE04006.1"/>
    </source>
</evidence>
<dbReference type="Gene3D" id="1.10.287.1060">
    <property type="entry name" value="ESAT-6-like"/>
    <property type="match status" value="1"/>
</dbReference>
<evidence type="ECO:0000256" key="2">
    <source>
        <dbReference type="SAM" id="MobiDB-lite"/>
    </source>
</evidence>
<comment type="caution">
    <text evidence="3">The sequence shown here is derived from an EMBL/GenBank/DDBJ whole genome shotgun (WGS) entry which is preliminary data.</text>
</comment>
<comment type="similarity">
    <text evidence="1">Belongs to the WXG100 family.</text>
</comment>
<dbReference type="Proteomes" id="UP000444960">
    <property type="component" value="Unassembled WGS sequence"/>
</dbReference>
<dbReference type="Pfam" id="PF06013">
    <property type="entry name" value="WXG100"/>
    <property type="match status" value="1"/>
</dbReference>
<name>A0A7I9VFA4_9ACTN</name>
<evidence type="ECO:0000256" key="1">
    <source>
        <dbReference type="RuleBase" id="RU362001"/>
    </source>
</evidence>
<dbReference type="OrthoDB" id="4578410at2"/>
<evidence type="ECO:0000313" key="4">
    <source>
        <dbReference type="Proteomes" id="UP000444960"/>
    </source>
</evidence>
<reference evidence="4" key="1">
    <citation type="submission" date="2019-06" db="EMBL/GenBank/DDBJ databases">
        <title>Gordonia isolated from sludge of a wastewater treatment plant.</title>
        <authorList>
            <person name="Tamura T."/>
            <person name="Aoyama K."/>
            <person name="Kang Y."/>
            <person name="Saito S."/>
            <person name="Akiyama N."/>
            <person name="Yazawa K."/>
            <person name="Gonoi T."/>
            <person name="Mikami Y."/>
        </authorList>
    </citation>
    <scope>NUCLEOTIDE SEQUENCE [LARGE SCALE GENOMIC DNA]</scope>
    <source>
        <strain evidence="4">NBRC 107696</strain>
    </source>
</reference>
<protein>
    <recommendedName>
        <fullName evidence="1">ESAT-6-like protein</fullName>
    </recommendedName>
</protein>
<sequence length="105" mass="10700">MTTGLNVDVGASQASASSIRGLVAEMQSVISRIQSSASSGVTTWSGKASTSFEGSHTDWHGTATRLQQALDDIEAKLTTGFRGYDDEDASAAAAVSGSGQSTISI</sequence>
<keyword evidence="4" id="KW-1185">Reference proteome</keyword>
<dbReference type="InterPro" id="IPR010310">
    <property type="entry name" value="T7SS_ESAT-6-like"/>
</dbReference>
<proteinExistence type="inferred from homology"/>
<accession>A0A7I9VFA4</accession>
<dbReference type="NCBIfam" id="TIGR03930">
    <property type="entry name" value="WXG100_ESAT6"/>
    <property type="match status" value="1"/>
</dbReference>
<gene>
    <name evidence="3" type="ORF">nbrc107696_44520</name>
</gene>